<evidence type="ECO:0000313" key="1">
    <source>
        <dbReference type="EMBL" id="GFQ95558.1"/>
    </source>
</evidence>
<sequence length="94" mass="10579">MVEGDQTGCLRTCHLSEPFLDVSGVHITLTAHTPYHHRASTCLNSPLLTCRVHRFMRLSPYPYLSISLIQMETRPVRPGNVVLVINNPDGHQQC</sequence>
<dbReference type="AlphaFoldDB" id="A0A8X6G4N5"/>
<accession>A0A8X6G4N5</accession>
<proteinExistence type="predicted"/>
<name>A0A8X6G4N5_TRICU</name>
<comment type="caution">
    <text evidence="1">The sequence shown here is derived from an EMBL/GenBank/DDBJ whole genome shotgun (WGS) entry which is preliminary data.</text>
</comment>
<gene>
    <name evidence="1" type="primary">AVEN_23293_1</name>
    <name evidence="1" type="ORF">TNCT_247591</name>
</gene>
<evidence type="ECO:0000313" key="2">
    <source>
        <dbReference type="Proteomes" id="UP000887116"/>
    </source>
</evidence>
<dbReference type="EMBL" id="BMAO01014531">
    <property type="protein sequence ID" value="GFQ95558.1"/>
    <property type="molecule type" value="Genomic_DNA"/>
</dbReference>
<reference evidence="1" key="1">
    <citation type="submission" date="2020-07" db="EMBL/GenBank/DDBJ databases">
        <title>Multicomponent nature underlies the extraordinary mechanical properties of spider dragline silk.</title>
        <authorList>
            <person name="Kono N."/>
            <person name="Nakamura H."/>
            <person name="Mori M."/>
            <person name="Yoshida Y."/>
            <person name="Ohtoshi R."/>
            <person name="Malay A.D."/>
            <person name="Moran D.A.P."/>
            <person name="Tomita M."/>
            <person name="Numata K."/>
            <person name="Arakawa K."/>
        </authorList>
    </citation>
    <scope>NUCLEOTIDE SEQUENCE</scope>
</reference>
<dbReference type="OrthoDB" id="10361969at2759"/>
<organism evidence="1 2">
    <name type="scientific">Trichonephila clavata</name>
    <name type="common">Joro spider</name>
    <name type="synonym">Nephila clavata</name>
    <dbReference type="NCBI Taxonomy" id="2740835"/>
    <lineage>
        <taxon>Eukaryota</taxon>
        <taxon>Metazoa</taxon>
        <taxon>Ecdysozoa</taxon>
        <taxon>Arthropoda</taxon>
        <taxon>Chelicerata</taxon>
        <taxon>Arachnida</taxon>
        <taxon>Araneae</taxon>
        <taxon>Araneomorphae</taxon>
        <taxon>Entelegynae</taxon>
        <taxon>Araneoidea</taxon>
        <taxon>Nephilidae</taxon>
        <taxon>Trichonephila</taxon>
    </lineage>
</organism>
<dbReference type="Proteomes" id="UP000887116">
    <property type="component" value="Unassembled WGS sequence"/>
</dbReference>
<keyword evidence="2" id="KW-1185">Reference proteome</keyword>
<protein>
    <submittedName>
        <fullName evidence="1">Uncharacterized protein</fullName>
    </submittedName>
</protein>